<dbReference type="InterPro" id="IPR013022">
    <property type="entry name" value="Xyl_isomerase-like_TIM-brl"/>
</dbReference>
<reference evidence="2 3" key="1">
    <citation type="submission" date="2018-10" db="EMBL/GenBank/DDBJ databases">
        <title>Phylogenomics of Brevibacillus.</title>
        <authorList>
            <person name="Dunlap C."/>
        </authorList>
    </citation>
    <scope>NUCLEOTIDE SEQUENCE [LARGE SCALE GENOMIC DNA]</scope>
    <source>
        <strain evidence="2 3">JCM 15716</strain>
    </source>
</reference>
<dbReference type="SUPFAM" id="SSF51658">
    <property type="entry name" value="Xylose isomerase-like"/>
    <property type="match status" value="1"/>
</dbReference>
<dbReference type="EMBL" id="RHHQ01000012">
    <property type="protein sequence ID" value="RNB87413.1"/>
    <property type="molecule type" value="Genomic_DNA"/>
</dbReference>
<proteinExistence type="predicted"/>
<dbReference type="GO" id="GO:0016853">
    <property type="term" value="F:isomerase activity"/>
    <property type="evidence" value="ECO:0007669"/>
    <property type="project" value="UniProtKB-KW"/>
</dbReference>
<sequence length="275" mass="30407">MNWKKGINAWCFPANIELVEMFRQASAHGYTGVELNLADQGEGAFHLGASEDELQAIGQLAGQNGLELPSVSTALLWKYPLTHEDEMVRQQGMLVVEKMIEAAAVFGAKTVLVVPGLVTPDVSYDVAYDRALEAVRKLAKKAEAYGVKIGIENVWNKFLLSPLEMKRFVDEIDSPWVGAYFDIGNVVQFGFPEQWIRILGKRIIALHVKDFKTSAGNGTGFVPLLAGDTPFERVVEAIEEIGYEGYIMPEITPYGRHPEQLISQTSQAMDAIFGK</sequence>
<name>A0A3M8DH54_9BACL</name>
<dbReference type="InterPro" id="IPR036237">
    <property type="entry name" value="Xyl_isomerase-like_sf"/>
</dbReference>
<organism evidence="2 3">
    <name type="scientific">Brevibacillus fluminis</name>
    <dbReference type="NCBI Taxonomy" id="511487"/>
    <lineage>
        <taxon>Bacteria</taxon>
        <taxon>Bacillati</taxon>
        <taxon>Bacillota</taxon>
        <taxon>Bacilli</taxon>
        <taxon>Bacillales</taxon>
        <taxon>Paenibacillaceae</taxon>
        <taxon>Brevibacillus</taxon>
    </lineage>
</organism>
<dbReference type="PANTHER" id="PTHR12110">
    <property type="entry name" value="HYDROXYPYRUVATE ISOMERASE"/>
    <property type="match status" value="1"/>
</dbReference>
<dbReference type="OrthoDB" id="9782669at2"/>
<evidence type="ECO:0000259" key="1">
    <source>
        <dbReference type="Pfam" id="PF01261"/>
    </source>
</evidence>
<protein>
    <submittedName>
        <fullName evidence="2">Sugar phosphate isomerase/epimerase</fullName>
    </submittedName>
</protein>
<evidence type="ECO:0000313" key="2">
    <source>
        <dbReference type="EMBL" id="RNB87413.1"/>
    </source>
</evidence>
<keyword evidence="2" id="KW-0413">Isomerase</keyword>
<evidence type="ECO:0000313" key="3">
    <source>
        <dbReference type="Proteomes" id="UP000271031"/>
    </source>
</evidence>
<dbReference type="PANTHER" id="PTHR12110:SF53">
    <property type="entry name" value="BLR5974 PROTEIN"/>
    <property type="match status" value="1"/>
</dbReference>
<dbReference type="Pfam" id="PF01261">
    <property type="entry name" value="AP_endonuc_2"/>
    <property type="match status" value="1"/>
</dbReference>
<accession>A0A3M8DH54</accession>
<keyword evidence="3" id="KW-1185">Reference proteome</keyword>
<dbReference type="Gene3D" id="3.20.20.150">
    <property type="entry name" value="Divalent-metal-dependent TIM barrel enzymes"/>
    <property type="match status" value="1"/>
</dbReference>
<dbReference type="Proteomes" id="UP000271031">
    <property type="component" value="Unassembled WGS sequence"/>
</dbReference>
<dbReference type="InterPro" id="IPR050312">
    <property type="entry name" value="IolE/XylAMocC-like"/>
</dbReference>
<comment type="caution">
    <text evidence="2">The sequence shown here is derived from an EMBL/GenBank/DDBJ whole genome shotgun (WGS) entry which is preliminary data.</text>
</comment>
<feature type="domain" description="Xylose isomerase-like TIM barrel" evidence="1">
    <location>
        <begin position="22"/>
        <end position="269"/>
    </location>
</feature>
<dbReference type="RefSeq" id="WP_122919111.1">
    <property type="nucleotide sequence ID" value="NZ_RHHQ01000012.1"/>
</dbReference>
<gene>
    <name evidence="2" type="ORF">EDM56_17310</name>
</gene>
<dbReference type="AlphaFoldDB" id="A0A3M8DH54"/>